<name>A0ABQ4SNZ1_9HYPH</name>
<dbReference type="PANTHER" id="PTHR24189:SF50">
    <property type="entry name" value="ANKYRIN REPEAT AND SOCS BOX PROTEIN 2"/>
    <property type="match status" value="1"/>
</dbReference>
<evidence type="ECO:0000313" key="4">
    <source>
        <dbReference type="EMBL" id="GJE04797.1"/>
    </source>
</evidence>
<dbReference type="SMART" id="SM00248">
    <property type="entry name" value="ANK"/>
    <property type="match status" value="6"/>
</dbReference>
<dbReference type="InterPro" id="IPR050745">
    <property type="entry name" value="Multifunctional_regulatory"/>
</dbReference>
<dbReference type="EMBL" id="BPQR01000001">
    <property type="protein sequence ID" value="GJE04797.1"/>
    <property type="molecule type" value="Genomic_DNA"/>
</dbReference>
<comment type="caution">
    <text evidence="4">The sequence shown here is derived from an EMBL/GenBank/DDBJ whole genome shotgun (WGS) entry which is preliminary data.</text>
</comment>
<dbReference type="InterPro" id="IPR002110">
    <property type="entry name" value="Ankyrin_rpt"/>
</dbReference>
<organism evidence="4 5">
    <name type="scientific">Methylobacterium jeotgali</name>
    <dbReference type="NCBI Taxonomy" id="381630"/>
    <lineage>
        <taxon>Bacteria</taxon>
        <taxon>Pseudomonadati</taxon>
        <taxon>Pseudomonadota</taxon>
        <taxon>Alphaproteobacteria</taxon>
        <taxon>Hyphomicrobiales</taxon>
        <taxon>Methylobacteriaceae</taxon>
        <taxon>Methylobacterium</taxon>
    </lineage>
</organism>
<evidence type="ECO:0008006" key="6">
    <source>
        <dbReference type="Google" id="ProtNLM"/>
    </source>
</evidence>
<evidence type="ECO:0000256" key="1">
    <source>
        <dbReference type="ARBA" id="ARBA00022737"/>
    </source>
</evidence>
<keyword evidence="1" id="KW-0677">Repeat</keyword>
<dbReference type="SUPFAM" id="SSF48403">
    <property type="entry name" value="Ankyrin repeat"/>
    <property type="match status" value="2"/>
</dbReference>
<evidence type="ECO:0000313" key="5">
    <source>
        <dbReference type="Proteomes" id="UP001055102"/>
    </source>
</evidence>
<dbReference type="PANTHER" id="PTHR24189">
    <property type="entry name" value="MYOTROPHIN"/>
    <property type="match status" value="1"/>
</dbReference>
<protein>
    <recommendedName>
        <fullName evidence="6">Ankyrin</fullName>
    </recommendedName>
</protein>
<dbReference type="InterPro" id="IPR036770">
    <property type="entry name" value="Ankyrin_rpt-contain_sf"/>
</dbReference>
<keyword evidence="2" id="KW-0040">ANK repeat</keyword>
<reference evidence="4" key="2">
    <citation type="submission" date="2021-08" db="EMBL/GenBank/DDBJ databases">
        <authorList>
            <person name="Tani A."/>
            <person name="Ola A."/>
            <person name="Ogura Y."/>
            <person name="Katsura K."/>
            <person name="Hayashi T."/>
        </authorList>
    </citation>
    <scope>NUCLEOTIDE SEQUENCE</scope>
    <source>
        <strain evidence="4">LMG 23639</strain>
    </source>
</reference>
<accession>A0ABQ4SNZ1</accession>
<evidence type="ECO:0000256" key="3">
    <source>
        <dbReference type="SAM" id="MobiDB-lite"/>
    </source>
</evidence>
<keyword evidence="5" id="KW-1185">Reference proteome</keyword>
<dbReference type="Proteomes" id="UP001055102">
    <property type="component" value="Unassembled WGS sequence"/>
</dbReference>
<gene>
    <name evidence="4" type="ORF">AOPFMNJM_0089</name>
</gene>
<dbReference type="Gene3D" id="1.25.40.20">
    <property type="entry name" value="Ankyrin repeat-containing domain"/>
    <property type="match status" value="2"/>
</dbReference>
<feature type="region of interest" description="Disordered" evidence="3">
    <location>
        <begin position="1"/>
        <end position="25"/>
    </location>
</feature>
<evidence type="ECO:0000256" key="2">
    <source>
        <dbReference type="ARBA" id="ARBA00023043"/>
    </source>
</evidence>
<proteinExistence type="predicted"/>
<sequence>MRLPDRPDLDHLKRQAKDLHASARRGDPQALARFRDRLPATAGRPDGAIAALGLRLHDAQSCLAREYGFPSWHELRSFVLVRRSRTSDRAAATYEWLRLVYAGDITGGTGRASPAAAARLLESEPGLAEGDPSLACAVGDEAALRRAIEADPGWIGRADGPLGLPPLVAVAHSSLLTQPVYRERLIGCTRLLLDRGADPDQKIRSRWRAAAGEPAVPSPLSALYGAAGQNRDPELTRMLLAAGADPNDGESLYHALEDIRCTRLLLEAGARIAGTNALYRVLDLDDVEALRLLLAYGADPDEPPGGEPTDAYGTPLLWAIRRRRSRAHVAALLEAGADPGARTRDGTGAFALALRFGLPEVAELLAKAGATEAIGEADRFVAACAAGDAATASALRARHPDLPESLPEAQLRQLPEMAALGCGEAVRLMVRLGWPLATRGGDWDASALNHAVFRGDAGLARFLLEQGASWRERHGFGDHVAGTLSWASTNESQGAGNQFGDWVGCAEALLDYGMPGGRRDPAGSDAVILDGTPRRFSDEVSDILLAHPDR</sequence>
<dbReference type="RefSeq" id="WP_238273518.1">
    <property type="nucleotide sequence ID" value="NZ_BPQR01000001.1"/>
</dbReference>
<reference evidence="4" key="1">
    <citation type="journal article" date="2021" name="Front. Microbiol.">
        <title>Comprehensive Comparative Genomics and Phenotyping of Methylobacterium Species.</title>
        <authorList>
            <person name="Alessa O."/>
            <person name="Ogura Y."/>
            <person name="Fujitani Y."/>
            <person name="Takami H."/>
            <person name="Hayashi T."/>
            <person name="Sahin N."/>
            <person name="Tani A."/>
        </authorList>
    </citation>
    <scope>NUCLEOTIDE SEQUENCE</scope>
    <source>
        <strain evidence="4">LMG 23639</strain>
    </source>
</reference>